<dbReference type="Gene3D" id="4.10.365.10">
    <property type="entry name" value="p27"/>
    <property type="match status" value="1"/>
</dbReference>
<feature type="compositionally biased region" description="Basic and acidic residues" evidence="6">
    <location>
        <begin position="74"/>
        <end position="86"/>
    </location>
</feature>
<organism evidence="8 9">
    <name type="scientific">Rehmannia glutinosa</name>
    <name type="common">Chinese foxglove</name>
    <dbReference type="NCBI Taxonomy" id="99300"/>
    <lineage>
        <taxon>Eukaryota</taxon>
        <taxon>Viridiplantae</taxon>
        <taxon>Streptophyta</taxon>
        <taxon>Embryophyta</taxon>
        <taxon>Tracheophyta</taxon>
        <taxon>Spermatophyta</taxon>
        <taxon>Magnoliopsida</taxon>
        <taxon>eudicotyledons</taxon>
        <taxon>Gunneridae</taxon>
        <taxon>Pentapetalae</taxon>
        <taxon>asterids</taxon>
        <taxon>lamiids</taxon>
        <taxon>Lamiales</taxon>
        <taxon>Orobanchaceae</taxon>
        <taxon>Rehmannieae</taxon>
        <taxon>Rehmannia</taxon>
    </lineage>
</organism>
<feature type="region of interest" description="Disordered" evidence="6">
    <location>
        <begin position="58"/>
        <end position="86"/>
    </location>
</feature>
<dbReference type="InterPro" id="IPR003175">
    <property type="entry name" value="CDI_dom"/>
</dbReference>
<gene>
    <name evidence="8" type="ORF">DH2020_006666</name>
</gene>
<evidence type="ECO:0000313" key="9">
    <source>
        <dbReference type="Proteomes" id="UP001318860"/>
    </source>
</evidence>
<evidence type="ECO:0000256" key="5">
    <source>
        <dbReference type="PIRNR" id="PIRNR017811"/>
    </source>
</evidence>
<proteinExistence type="inferred from homology"/>
<name>A0ABR0XJL6_REHGL</name>
<keyword evidence="3 5" id="KW-0649">Protein kinase inhibitor</keyword>
<dbReference type="InterPro" id="IPR044898">
    <property type="entry name" value="CDI_dom_sf"/>
</dbReference>
<accession>A0ABR0XJL6</accession>
<keyword evidence="9" id="KW-1185">Reference proteome</keyword>
<reference evidence="8 9" key="1">
    <citation type="journal article" date="2021" name="Comput. Struct. Biotechnol. J.">
        <title>De novo genome assembly of the potent medicinal plant Rehmannia glutinosa using nanopore technology.</title>
        <authorList>
            <person name="Ma L."/>
            <person name="Dong C."/>
            <person name="Song C."/>
            <person name="Wang X."/>
            <person name="Zheng X."/>
            <person name="Niu Y."/>
            <person name="Chen S."/>
            <person name="Feng W."/>
        </authorList>
    </citation>
    <scope>NUCLEOTIDE SEQUENCE [LARGE SCALE GENOMIC DNA]</scope>
    <source>
        <strain evidence="8">DH-2019</strain>
    </source>
</reference>
<feature type="domain" description="Cyclin-dependent kinase inhibitor" evidence="7">
    <location>
        <begin position="160"/>
        <end position="204"/>
    </location>
</feature>
<dbReference type="InterPro" id="IPR044275">
    <property type="entry name" value="KRP"/>
</dbReference>
<feature type="compositionally biased region" description="Polar residues" evidence="6">
    <location>
        <begin position="60"/>
        <end position="72"/>
    </location>
</feature>
<sequence>MCLSPLTGLGEMGEYLKRCESVTTKFRAMEEDMELISSKKRKFCSEVENECFGDVEVEENSVSPAASRTSGGSYKHEESSDVVKKSLRSSDLENVDLQYEGSEEISTSNDCVFREATPTSELYGDSEQVLLHSSSASKKKSTTHPAISRRKIPASVAEEMPSAAELEEFFSAAEKYEQKRFAEKYNYDIVKDVPLEGKYQWVRLQLK</sequence>
<keyword evidence="4" id="KW-0131">Cell cycle</keyword>
<dbReference type="PANTHER" id="PTHR46776">
    <property type="entry name" value="CYCLIN-DEPENDENT KINASE INHIBITOR 4-RELATED"/>
    <property type="match status" value="1"/>
</dbReference>
<protein>
    <recommendedName>
        <fullName evidence="5">Cyclin-dependent kinase inhibitor</fullName>
    </recommendedName>
</protein>
<evidence type="ECO:0000256" key="4">
    <source>
        <dbReference type="ARBA" id="ARBA00023306"/>
    </source>
</evidence>
<evidence type="ECO:0000259" key="7">
    <source>
        <dbReference type="Pfam" id="PF02234"/>
    </source>
</evidence>
<evidence type="ECO:0000256" key="6">
    <source>
        <dbReference type="SAM" id="MobiDB-lite"/>
    </source>
</evidence>
<dbReference type="PIRSF" id="PIRSF017811">
    <property type="entry name" value="CDK_inhib_pln"/>
    <property type="match status" value="1"/>
</dbReference>
<comment type="caution">
    <text evidence="8">The sequence shown here is derived from an EMBL/GenBank/DDBJ whole genome shotgun (WGS) entry which is preliminary data.</text>
</comment>
<evidence type="ECO:0000256" key="1">
    <source>
        <dbReference type="ARBA" id="ARBA00004642"/>
    </source>
</evidence>
<evidence type="ECO:0000256" key="2">
    <source>
        <dbReference type="ARBA" id="ARBA00010274"/>
    </source>
</evidence>
<evidence type="ECO:0000313" key="8">
    <source>
        <dbReference type="EMBL" id="KAK6159352.1"/>
    </source>
</evidence>
<evidence type="ECO:0000256" key="3">
    <source>
        <dbReference type="ARBA" id="ARBA00023013"/>
    </source>
</evidence>
<dbReference type="EMBL" id="JABTTQ020000004">
    <property type="protein sequence ID" value="KAK6159352.1"/>
    <property type="molecule type" value="Genomic_DNA"/>
</dbReference>
<comment type="subcellular location">
    <subcellularLocation>
        <location evidence="1">Nucleus</location>
        <location evidence="1">Nucleoplasm</location>
    </subcellularLocation>
</comment>
<dbReference type="Pfam" id="PF02234">
    <property type="entry name" value="CDI"/>
    <property type="match status" value="1"/>
</dbReference>
<dbReference type="Proteomes" id="UP001318860">
    <property type="component" value="Unassembled WGS sequence"/>
</dbReference>
<comment type="similarity">
    <text evidence="2 5">Belongs to the CDI family. ICK/KRP subfamily.</text>
</comment>